<dbReference type="EMBL" id="VSSQ01127208">
    <property type="protein sequence ID" value="MPN56638.1"/>
    <property type="molecule type" value="Genomic_DNA"/>
</dbReference>
<reference evidence="1" key="1">
    <citation type="submission" date="2019-08" db="EMBL/GenBank/DDBJ databases">
        <authorList>
            <person name="Kucharzyk K."/>
            <person name="Murdoch R.W."/>
            <person name="Higgins S."/>
            <person name="Loffler F."/>
        </authorList>
    </citation>
    <scope>NUCLEOTIDE SEQUENCE</scope>
</reference>
<accession>A0A645IYY9</accession>
<comment type="caution">
    <text evidence="1">The sequence shown here is derived from an EMBL/GenBank/DDBJ whole genome shotgun (WGS) entry which is preliminary data.</text>
</comment>
<dbReference type="AlphaFoldDB" id="A0A645IYY9"/>
<gene>
    <name evidence="1" type="ORF">SDC9_204328</name>
</gene>
<name>A0A645IYY9_9ZZZZ</name>
<evidence type="ECO:0000313" key="1">
    <source>
        <dbReference type="EMBL" id="MPN56638.1"/>
    </source>
</evidence>
<protein>
    <submittedName>
        <fullName evidence="1">Uncharacterized protein</fullName>
    </submittedName>
</protein>
<organism evidence="1">
    <name type="scientific">bioreactor metagenome</name>
    <dbReference type="NCBI Taxonomy" id="1076179"/>
    <lineage>
        <taxon>unclassified sequences</taxon>
        <taxon>metagenomes</taxon>
        <taxon>ecological metagenomes</taxon>
    </lineage>
</organism>
<proteinExistence type="predicted"/>
<sequence length="174" mass="18953">MLREYENPLPEEVQNRESLSIQIRLYQSASFFYYDGKDCYMLSSESQDAGAMTATVLRADAQTRHFVGEGTYSGGKVRVEADASAVHAQITVSSDTDLFTALPEDSWYMLDVRDAEGKMLRVTECGADGLRTLRADLEGTGVLPDQLTVSILVESEGEDAAAAPSAPIMLTADK</sequence>